<dbReference type="Proteomes" id="UP000435304">
    <property type="component" value="Unassembled WGS sequence"/>
</dbReference>
<feature type="transmembrane region" description="Helical" evidence="1">
    <location>
        <begin position="131"/>
        <end position="149"/>
    </location>
</feature>
<keyword evidence="1" id="KW-0812">Transmembrane</keyword>
<sequence length="188" mass="19198">MTTSTEQRPATISTALRNLYLVRFGFAVVWAALLALTASPTIGAVTTVLLLLYPTFDLAAAVVDHRASRASRPAPLLLVNMGLSLLTAVGLAVAVGSGLRGVLVVWGVWAVTAGAVQLAVAITRRSLGGQWAMILSGGISVLAGTGFVLQSGGPSASLVGLAGYATLGGVFFLVSAVRLHRVSKGSDR</sequence>
<proteinExistence type="predicted"/>
<feature type="transmembrane region" description="Helical" evidence="1">
    <location>
        <begin position="20"/>
        <end position="38"/>
    </location>
</feature>
<feature type="transmembrane region" description="Helical" evidence="1">
    <location>
        <begin position="161"/>
        <end position="179"/>
    </location>
</feature>
<dbReference type="EMBL" id="WPCU01000004">
    <property type="protein sequence ID" value="MVA75016.1"/>
    <property type="molecule type" value="Genomic_DNA"/>
</dbReference>
<feature type="transmembrane region" description="Helical" evidence="1">
    <location>
        <begin position="103"/>
        <end position="122"/>
    </location>
</feature>
<gene>
    <name evidence="2" type="ORF">GC722_03085</name>
</gene>
<evidence type="ECO:0008006" key="4">
    <source>
        <dbReference type="Google" id="ProtNLM"/>
    </source>
</evidence>
<feature type="transmembrane region" description="Helical" evidence="1">
    <location>
        <begin position="44"/>
        <end position="63"/>
    </location>
</feature>
<protein>
    <recommendedName>
        <fullName evidence="4">Integral membrane protein</fullName>
    </recommendedName>
</protein>
<reference evidence="2 3" key="1">
    <citation type="submission" date="2019-12" db="EMBL/GenBank/DDBJ databases">
        <title>Auraticoccus cholistani sp. nov., an actinomycete isolated from soil of Cholistan desert.</title>
        <authorList>
            <person name="Cheema M.T."/>
        </authorList>
    </citation>
    <scope>NUCLEOTIDE SEQUENCE [LARGE SCALE GENOMIC DNA]</scope>
    <source>
        <strain evidence="2 3">F435</strain>
    </source>
</reference>
<keyword evidence="1" id="KW-1133">Transmembrane helix</keyword>
<accession>A0A6A9UQ41</accession>
<keyword evidence="3" id="KW-1185">Reference proteome</keyword>
<comment type="caution">
    <text evidence="2">The sequence shown here is derived from an EMBL/GenBank/DDBJ whole genome shotgun (WGS) entry which is preliminary data.</text>
</comment>
<evidence type="ECO:0000313" key="3">
    <source>
        <dbReference type="Proteomes" id="UP000435304"/>
    </source>
</evidence>
<dbReference type="AlphaFoldDB" id="A0A6A9UQ41"/>
<evidence type="ECO:0000313" key="2">
    <source>
        <dbReference type="EMBL" id="MVA75016.1"/>
    </source>
</evidence>
<keyword evidence="1" id="KW-0472">Membrane</keyword>
<name>A0A6A9UQ41_9ACTN</name>
<organism evidence="2 3">
    <name type="scientific">Auraticoccus cholistanensis</name>
    <dbReference type="NCBI Taxonomy" id="2656650"/>
    <lineage>
        <taxon>Bacteria</taxon>
        <taxon>Bacillati</taxon>
        <taxon>Actinomycetota</taxon>
        <taxon>Actinomycetes</taxon>
        <taxon>Propionibacteriales</taxon>
        <taxon>Propionibacteriaceae</taxon>
        <taxon>Auraticoccus</taxon>
    </lineage>
</organism>
<feature type="transmembrane region" description="Helical" evidence="1">
    <location>
        <begin position="75"/>
        <end position="97"/>
    </location>
</feature>
<dbReference type="RefSeq" id="WP_156607902.1">
    <property type="nucleotide sequence ID" value="NZ_WPCU01000004.1"/>
</dbReference>
<evidence type="ECO:0000256" key="1">
    <source>
        <dbReference type="SAM" id="Phobius"/>
    </source>
</evidence>